<accession>B4MEE6</accession>
<evidence type="ECO:0000256" key="1">
    <source>
        <dbReference type="SAM" id="Coils"/>
    </source>
</evidence>
<feature type="region of interest" description="Disordered" evidence="2">
    <location>
        <begin position="56"/>
        <end position="254"/>
    </location>
</feature>
<evidence type="ECO:0000313" key="3">
    <source>
        <dbReference type="EMBL" id="EDW62921.2"/>
    </source>
</evidence>
<dbReference type="HOGENOM" id="CLU_361412_0_0_1"/>
<name>B4MEE6_DROVI</name>
<feature type="region of interest" description="Disordered" evidence="2">
    <location>
        <begin position="348"/>
        <end position="380"/>
    </location>
</feature>
<dbReference type="InParanoid" id="B4MEE6"/>
<gene>
    <name evidence="3" type="primary">Dvir\GJ14793</name>
    <name evidence="3" type="ORF">Dvir_GJ14793</name>
</gene>
<feature type="compositionally biased region" description="Low complexity" evidence="2">
    <location>
        <begin position="125"/>
        <end position="138"/>
    </location>
</feature>
<feature type="compositionally biased region" description="Polar residues" evidence="2">
    <location>
        <begin position="59"/>
        <end position="80"/>
    </location>
</feature>
<keyword evidence="4" id="KW-1185">Reference proteome</keyword>
<proteinExistence type="predicted"/>
<evidence type="ECO:0000313" key="4">
    <source>
        <dbReference type="Proteomes" id="UP000008792"/>
    </source>
</evidence>
<evidence type="ECO:0000256" key="2">
    <source>
        <dbReference type="SAM" id="MobiDB-lite"/>
    </source>
</evidence>
<feature type="compositionally biased region" description="Polar residues" evidence="2">
    <location>
        <begin position="161"/>
        <end position="187"/>
    </location>
</feature>
<feature type="compositionally biased region" description="Polar residues" evidence="2">
    <location>
        <begin position="107"/>
        <end position="124"/>
    </location>
</feature>
<sequence>MPCTVEEFTRRAQALATGKAVVGGGGTAGKSATSSYRRNVRGTAGADAAAKKANAATNINRNRGQTVHTSTGGNDANQEWSMPAKTANGSGRKPVARGRRNGRVRNETPQTKWLLMPQSNFRQCSESSSEANSPSNASQQQHVKLRVKASWPAIGSRISPRRQQIVETPTKSNVQSRLFTVPSQRQTMSDEPKQAQLSDHVRSMRQQQQQQQQQASTTLLLQADGVKQTASVDNSRRSASSVKPSPNSNTNCSNNSYQLTLGLSGSSSSTWSNTTAAATAAAAAAAAATATATGSSKIVRVDQHKVPKTIEDGIDISYQYFVSTPVARGKKPLPIRYLYRPMVRRLNQASTTTRHSRRSGGGGGGSSSKKGLSEGKTEEEELLEQNVRLDQVQDAVDSSAGSSDIESFDSITELTEHNRDFDPPPIVVDAKYLPFVKQLQNHPWPQEQRRKDAVQQLQILKQQQLQQMQQQQQQLQLQHQTINESYSSS</sequence>
<keyword evidence="1" id="KW-0175">Coiled coil</keyword>
<dbReference type="EMBL" id="CH940664">
    <property type="protein sequence ID" value="EDW62921.2"/>
    <property type="molecule type" value="Genomic_DNA"/>
</dbReference>
<feature type="compositionally biased region" description="Basic residues" evidence="2">
    <location>
        <begin position="94"/>
        <end position="103"/>
    </location>
</feature>
<reference evidence="3 4" key="1">
    <citation type="journal article" date="2007" name="Nature">
        <title>Evolution of genes and genomes on the Drosophila phylogeny.</title>
        <authorList>
            <consortium name="Drosophila 12 Genomes Consortium"/>
            <person name="Clark A.G."/>
            <person name="Eisen M.B."/>
            <person name="Smith D.R."/>
            <person name="Bergman C.M."/>
            <person name="Oliver B."/>
            <person name="Markow T.A."/>
            <person name="Kaufman T.C."/>
            <person name="Kellis M."/>
            <person name="Gelbart W."/>
            <person name="Iyer V.N."/>
            <person name="Pollard D.A."/>
            <person name="Sackton T.B."/>
            <person name="Larracuente A.M."/>
            <person name="Singh N.D."/>
            <person name="Abad J.P."/>
            <person name="Abt D.N."/>
            <person name="Adryan B."/>
            <person name="Aguade M."/>
            <person name="Akashi H."/>
            <person name="Anderson W.W."/>
            <person name="Aquadro C.F."/>
            <person name="Ardell D.H."/>
            <person name="Arguello R."/>
            <person name="Artieri C.G."/>
            <person name="Barbash D.A."/>
            <person name="Barker D."/>
            <person name="Barsanti P."/>
            <person name="Batterham P."/>
            <person name="Batzoglou S."/>
            <person name="Begun D."/>
            <person name="Bhutkar A."/>
            <person name="Blanco E."/>
            <person name="Bosak S.A."/>
            <person name="Bradley R.K."/>
            <person name="Brand A.D."/>
            <person name="Brent M.R."/>
            <person name="Brooks A.N."/>
            <person name="Brown R.H."/>
            <person name="Butlin R.K."/>
            <person name="Caggese C."/>
            <person name="Calvi B.R."/>
            <person name="Bernardo de Carvalho A."/>
            <person name="Caspi A."/>
            <person name="Castrezana S."/>
            <person name="Celniker S.E."/>
            <person name="Chang J.L."/>
            <person name="Chapple C."/>
            <person name="Chatterji S."/>
            <person name="Chinwalla A."/>
            <person name="Civetta A."/>
            <person name="Clifton S.W."/>
            <person name="Comeron J.M."/>
            <person name="Costello J.C."/>
            <person name="Coyne J.A."/>
            <person name="Daub J."/>
            <person name="David R.G."/>
            <person name="Delcher A.L."/>
            <person name="Delehaunty K."/>
            <person name="Do C.B."/>
            <person name="Ebling H."/>
            <person name="Edwards K."/>
            <person name="Eickbush T."/>
            <person name="Evans J.D."/>
            <person name="Filipski A."/>
            <person name="Findeiss S."/>
            <person name="Freyhult E."/>
            <person name="Fulton L."/>
            <person name="Fulton R."/>
            <person name="Garcia A.C."/>
            <person name="Gardiner A."/>
            <person name="Garfield D.A."/>
            <person name="Garvin B.E."/>
            <person name="Gibson G."/>
            <person name="Gilbert D."/>
            <person name="Gnerre S."/>
            <person name="Godfrey J."/>
            <person name="Good R."/>
            <person name="Gotea V."/>
            <person name="Gravely B."/>
            <person name="Greenberg A.J."/>
            <person name="Griffiths-Jones S."/>
            <person name="Gross S."/>
            <person name="Guigo R."/>
            <person name="Gustafson E.A."/>
            <person name="Haerty W."/>
            <person name="Hahn M.W."/>
            <person name="Halligan D.L."/>
            <person name="Halpern A.L."/>
            <person name="Halter G.M."/>
            <person name="Han M.V."/>
            <person name="Heger A."/>
            <person name="Hillier L."/>
            <person name="Hinrichs A.S."/>
            <person name="Holmes I."/>
            <person name="Hoskins R.A."/>
            <person name="Hubisz M.J."/>
            <person name="Hultmark D."/>
            <person name="Huntley M.A."/>
            <person name="Jaffe D.B."/>
            <person name="Jagadeeshan S."/>
            <person name="Jeck W.R."/>
            <person name="Johnson J."/>
            <person name="Jones C.D."/>
            <person name="Jordan W.C."/>
            <person name="Karpen G.H."/>
            <person name="Kataoka E."/>
            <person name="Keightley P.D."/>
            <person name="Kheradpour P."/>
            <person name="Kirkness E.F."/>
            <person name="Koerich L.B."/>
            <person name="Kristiansen K."/>
            <person name="Kudrna D."/>
            <person name="Kulathinal R.J."/>
            <person name="Kumar S."/>
            <person name="Kwok R."/>
            <person name="Lander E."/>
            <person name="Langley C.H."/>
            <person name="Lapoint R."/>
            <person name="Lazzaro B.P."/>
            <person name="Lee S.J."/>
            <person name="Levesque L."/>
            <person name="Li R."/>
            <person name="Lin C.F."/>
            <person name="Lin M.F."/>
            <person name="Lindblad-Toh K."/>
            <person name="Llopart A."/>
            <person name="Long M."/>
            <person name="Low L."/>
            <person name="Lozovsky E."/>
            <person name="Lu J."/>
            <person name="Luo M."/>
            <person name="Machado C.A."/>
            <person name="Makalowski W."/>
            <person name="Marzo M."/>
            <person name="Matsuda M."/>
            <person name="Matzkin L."/>
            <person name="McAllister B."/>
            <person name="McBride C.S."/>
            <person name="McKernan B."/>
            <person name="McKernan K."/>
            <person name="Mendez-Lago M."/>
            <person name="Minx P."/>
            <person name="Mollenhauer M.U."/>
            <person name="Montooth K."/>
            <person name="Mount S.M."/>
            <person name="Mu X."/>
            <person name="Myers E."/>
            <person name="Negre B."/>
            <person name="Newfeld S."/>
            <person name="Nielsen R."/>
            <person name="Noor M.A."/>
            <person name="O'Grady P."/>
            <person name="Pachter L."/>
            <person name="Papaceit M."/>
            <person name="Parisi M.J."/>
            <person name="Parisi M."/>
            <person name="Parts L."/>
            <person name="Pedersen J.S."/>
            <person name="Pesole G."/>
            <person name="Phillippy A.M."/>
            <person name="Ponting C.P."/>
            <person name="Pop M."/>
            <person name="Porcelli D."/>
            <person name="Powell J.R."/>
            <person name="Prohaska S."/>
            <person name="Pruitt K."/>
            <person name="Puig M."/>
            <person name="Quesneville H."/>
            <person name="Ram K.R."/>
            <person name="Rand D."/>
            <person name="Rasmussen M.D."/>
            <person name="Reed L.K."/>
            <person name="Reenan R."/>
            <person name="Reily A."/>
            <person name="Remington K.A."/>
            <person name="Rieger T.T."/>
            <person name="Ritchie M.G."/>
            <person name="Robin C."/>
            <person name="Rogers Y.H."/>
            <person name="Rohde C."/>
            <person name="Rozas J."/>
            <person name="Rubenfield M.J."/>
            <person name="Ruiz A."/>
            <person name="Russo S."/>
            <person name="Salzberg S.L."/>
            <person name="Sanchez-Gracia A."/>
            <person name="Saranga D.J."/>
            <person name="Sato H."/>
            <person name="Schaeffer S.W."/>
            <person name="Schatz M.C."/>
            <person name="Schlenke T."/>
            <person name="Schwartz R."/>
            <person name="Segarra C."/>
            <person name="Singh R.S."/>
            <person name="Sirot L."/>
            <person name="Sirota M."/>
            <person name="Sisneros N.B."/>
            <person name="Smith C.D."/>
            <person name="Smith T.F."/>
            <person name="Spieth J."/>
            <person name="Stage D.E."/>
            <person name="Stark A."/>
            <person name="Stephan W."/>
            <person name="Strausberg R.L."/>
            <person name="Strempel S."/>
            <person name="Sturgill D."/>
            <person name="Sutton G."/>
            <person name="Sutton G.G."/>
            <person name="Tao W."/>
            <person name="Teichmann S."/>
            <person name="Tobari Y.N."/>
            <person name="Tomimura Y."/>
            <person name="Tsolas J.M."/>
            <person name="Valente V.L."/>
            <person name="Venter E."/>
            <person name="Venter J.C."/>
            <person name="Vicario S."/>
            <person name="Vieira F.G."/>
            <person name="Vilella A.J."/>
            <person name="Villasante A."/>
            <person name="Walenz B."/>
            <person name="Wang J."/>
            <person name="Wasserman M."/>
            <person name="Watts T."/>
            <person name="Wilson D."/>
            <person name="Wilson R.K."/>
            <person name="Wing R.A."/>
            <person name="Wolfner M.F."/>
            <person name="Wong A."/>
            <person name="Wong G.K."/>
            <person name="Wu C.I."/>
            <person name="Wu G."/>
            <person name="Yamamoto D."/>
            <person name="Yang H.P."/>
            <person name="Yang S.P."/>
            <person name="Yorke J.A."/>
            <person name="Yoshida K."/>
            <person name="Zdobnov E."/>
            <person name="Zhang P."/>
            <person name="Zhang Y."/>
            <person name="Zimin A.V."/>
            <person name="Baldwin J."/>
            <person name="Abdouelleil A."/>
            <person name="Abdulkadir J."/>
            <person name="Abebe A."/>
            <person name="Abera B."/>
            <person name="Abreu J."/>
            <person name="Acer S.C."/>
            <person name="Aftuck L."/>
            <person name="Alexander A."/>
            <person name="An P."/>
            <person name="Anderson E."/>
            <person name="Anderson S."/>
            <person name="Arachi H."/>
            <person name="Azer M."/>
            <person name="Bachantsang P."/>
            <person name="Barry A."/>
            <person name="Bayul T."/>
            <person name="Berlin A."/>
            <person name="Bessette D."/>
            <person name="Bloom T."/>
            <person name="Blye J."/>
            <person name="Boguslavskiy L."/>
            <person name="Bonnet C."/>
            <person name="Boukhgalter B."/>
            <person name="Bourzgui I."/>
            <person name="Brown A."/>
            <person name="Cahill P."/>
            <person name="Channer S."/>
            <person name="Cheshatsang Y."/>
            <person name="Chuda L."/>
            <person name="Citroen M."/>
            <person name="Collymore A."/>
            <person name="Cooke P."/>
            <person name="Costello M."/>
            <person name="D'Aco K."/>
            <person name="Daza R."/>
            <person name="De Haan G."/>
            <person name="DeGray S."/>
            <person name="DeMaso C."/>
            <person name="Dhargay N."/>
            <person name="Dooley K."/>
            <person name="Dooley E."/>
            <person name="Doricent M."/>
            <person name="Dorje P."/>
            <person name="Dorjee K."/>
            <person name="Dupes A."/>
            <person name="Elong R."/>
            <person name="Falk J."/>
            <person name="Farina A."/>
            <person name="Faro S."/>
            <person name="Ferguson D."/>
            <person name="Fisher S."/>
            <person name="Foley C.D."/>
            <person name="Franke A."/>
            <person name="Friedrich D."/>
            <person name="Gadbois L."/>
            <person name="Gearin G."/>
            <person name="Gearin C.R."/>
            <person name="Giannoukos G."/>
            <person name="Goode T."/>
            <person name="Graham J."/>
            <person name="Grandbois E."/>
            <person name="Grewal S."/>
            <person name="Gyaltsen K."/>
            <person name="Hafez N."/>
            <person name="Hagos B."/>
            <person name="Hall J."/>
            <person name="Henson C."/>
            <person name="Hollinger A."/>
            <person name="Honan T."/>
            <person name="Huard M.D."/>
            <person name="Hughes L."/>
            <person name="Hurhula B."/>
            <person name="Husby M.E."/>
            <person name="Kamat A."/>
            <person name="Kanga B."/>
            <person name="Kashin S."/>
            <person name="Khazanovich D."/>
            <person name="Kisner P."/>
            <person name="Lance K."/>
            <person name="Lara M."/>
            <person name="Lee W."/>
            <person name="Lennon N."/>
            <person name="Letendre F."/>
            <person name="LeVine R."/>
            <person name="Lipovsky A."/>
            <person name="Liu X."/>
            <person name="Liu J."/>
            <person name="Liu S."/>
            <person name="Lokyitsang T."/>
            <person name="Lokyitsang Y."/>
            <person name="Lubonja R."/>
            <person name="Lui A."/>
            <person name="MacDonald P."/>
            <person name="Magnisalis V."/>
            <person name="Maru K."/>
            <person name="Matthews C."/>
            <person name="McCusker W."/>
            <person name="McDonough S."/>
            <person name="Mehta T."/>
            <person name="Meldrim J."/>
            <person name="Meneus L."/>
            <person name="Mihai O."/>
            <person name="Mihalev A."/>
            <person name="Mihova T."/>
            <person name="Mittelman R."/>
            <person name="Mlenga V."/>
            <person name="Montmayeur A."/>
            <person name="Mulrain L."/>
            <person name="Navidi A."/>
            <person name="Naylor J."/>
            <person name="Negash T."/>
            <person name="Nguyen T."/>
            <person name="Nguyen N."/>
            <person name="Nicol R."/>
            <person name="Norbu C."/>
            <person name="Norbu N."/>
            <person name="Novod N."/>
            <person name="O'Neill B."/>
            <person name="Osman S."/>
            <person name="Markiewicz E."/>
            <person name="Oyono O.L."/>
            <person name="Patti C."/>
            <person name="Phunkhang P."/>
            <person name="Pierre F."/>
            <person name="Priest M."/>
            <person name="Raghuraman S."/>
            <person name="Rege F."/>
            <person name="Reyes R."/>
            <person name="Rise C."/>
            <person name="Rogov P."/>
            <person name="Ross K."/>
            <person name="Ryan E."/>
            <person name="Settipalli S."/>
            <person name="Shea T."/>
            <person name="Sherpa N."/>
            <person name="Shi L."/>
            <person name="Shih D."/>
            <person name="Sparrow T."/>
            <person name="Spaulding J."/>
            <person name="Stalker J."/>
            <person name="Stange-Thomann N."/>
            <person name="Stavropoulos S."/>
            <person name="Stone C."/>
            <person name="Strader C."/>
            <person name="Tesfaye S."/>
            <person name="Thomson T."/>
            <person name="Thoulutsang Y."/>
            <person name="Thoulutsang D."/>
            <person name="Topham K."/>
            <person name="Topping I."/>
            <person name="Tsamla T."/>
            <person name="Vassiliev H."/>
            <person name="Vo A."/>
            <person name="Wangchuk T."/>
            <person name="Wangdi T."/>
            <person name="Weiand M."/>
            <person name="Wilkinson J."/>
            <person name="Wilson A."/>
            <person name="Yadav S."/>
            <person name="Young G."/>
            <person name="Yu Q."/>
            <person name="Zembek L."/>
            <person name="Zhong D."/>
            <person name="Zimmer A."/>
            <person name="Zwirko Z."/>
            <person name="Jaffe D.B."/>
            <person name="Alvarez P."/>
            <person name="Brockman W."/>
            <person name="Butler J."/>
            <person name="Chin C."/>
            <person name="Gnerre S."/>
            <person name="Grabherr M."/>
            <person name="Kleber M."/>
            <person name="Mauceli E."/>
            <person name="MacCallum I."/>
        </authorList>
    </citation>
    <scope>NUCLEOTIDE SEQUENCE [LARGE SCALE GENOMIC DNA]</scope>
    <source>
        <strain evidence="4">Tucson 15010-1051.87</strain>
    </source>
</reference>
<dbReference type="eggNOG" id="ENOG502T8Y9">
    <property type="taxonomic scope" value="Eukaryota"/>
</dbReference>
<feature type="coiled-coil region" evidence="1">
    <location>
        <begin position="454"/>
        <end position="485"/>
    </location>
</feature>
<protein>
    <submittedName>
        <fullName evidence="3">Uncharacterized protein</fullName>
    </submittedName>
</protein>
<organism evidence="3 4">
    <name type="scientific">Drosophila virilis</name>
    <name type="common">Fruit fly</name>
    <dbReference type="NCBI Taxonomy" id="7244"/>
    <lineage>
        <taxon>Eukaryota</taxon>
        <taxon>Metazoa</taxon>
        <taxon>Ecdysozoa</taxon>
        <taxon>Arthropoda</taxon>
        <taxon>Hexapoda</taxon>
        <taxon>Insecta</taxon>
        <taxon>Pterygota</taxon>
        <taxon>Neoptera</taxon>
        <taxon>Endopterygota</taxon>
        <taxon>Diptera</taxon>
        <taxon>Brachycera</taxon>
        <taxon>Muscomorpha</taxon>
        <taxon>Ephydroidea</taxon>
        <taxon>Drosophilidae</taxon>
        <taxon>Drosophila</taxon>
    </lineage>
</organism>
<feature type="compositionally biased region" description="Low complexity" evidence="2">
    <location>
        <begin position="244"/>
        <end position="254"/>
    </location>
</feature>
<dbReference type="AlphaFoldDB" id="B4MEE6"/>
<dbReference type="Proteomes" id="UP000008792">
    <property type="component" value="Unassembled WGS sequence"/>
</dbReference>
<feature type="compositionally biased region" description="Polar residues" evidence="2">
    <location>
        <begin position="228"/>
        <end position="243"/>
    </location>
</feature>
<dbReference type="OrthoDB" id="7873310at2759"/>